<keyword evidence="10" id="KW-1185">Reference proteome</keyword>
<keyword evidence="4 6" id="KW-0238">DNA-binding</keyword>
<dbReference type="InterPro" id="IPR004107">
    <property type="entry name" value="Integrase_SAM-like_N"/>
</dbReference>
<protein>
    <submittedName>
        <fullName evidence="9">Phage integrase</fullName>
    </submittedName>
</protein>
<evidence type="ECO:0000256" key="3">
    <source>
        <dbReference type="ARBA" id="ARBA00022908"/>
    </source>
</evidence>
<accession>A0A0S2W4G5</accession>
<evidence type="ECO:0000259" key="8">
    <source>
        <dbReference type="PROSITE" id="PS51900"/>
    </source>
</evidence>
<comment type="function">
    <text evidence="1">Site-specific tyrosine recombinase, which acts by catalyzing the cutting and rejoining of the recombining DNA molecules.</text>
</comment>
<dbReference type="PROSITE" id="PS51900">
    <property type="entry name" value="CB"/>
    <property type="match status" value="1"/>
</dbReference>
<dbReference type="InterPro" id="IPR050090">
    <property type="entry name" value="Tyrosine_recombinase_XerCD"/>
</dbReference>
<reference evidence="10" key="2">
    <citation type="submission" date="2015-04" db="EMBL/GenBank/DDBJ databases">
        <title>A butyrogenic pathway from the amino acid lysine in a human gut commensal.</title>
        <authorList>
            <person name="de Vos W.M."/>
            <person name="Bui N.T.P."/>
            <person name="Plugge C.M."/>
            <person name="Ritari J."/>
        </authorList>
    </citation>
    <scope>NUCLEOTIDE SEQUENCE [LARGE SCALE GENOMIC DNA]</scope>
    <source>
        <strain evidence="10">AF211</strain>
    </source>
</reference>
<evidence type="ECO:0000256" key="6">
    <source>
        <dbReference type="PROSITE-ProRule" id="PRU01248"/>
    </source>
</evidence>
<dbReference type="InterPro" id="IPR044068">
    <property type="entry name" value="CB"/>
</dbReference>
<evidence type="ECO:0000256" key="4">
    <source>
        <dbReference type="ARBA" id="ARBA00023125"/>
    </source>
</evidence>
<feature type="domain" description="Tyr recombinase" evidence="7">
    <location>
        <begin position="111"/>
        <end position="297"/>
    </location>
</feature>
<gene>
    <name evidence="9" type="ORF">IB211_01869c</name>
</gene>
<evidence type="ECO:0000256" key="2">
    <source>
        <dbReference type="ARBA" id="ARBA00008857"/>
    </source>
</evidence>
<dbReference type="PATRIC" id="fig|1297617.4.peg.1925"/>
<feature type="domain" description="Core-binding (CB)" evidence="8">
    <location>
        <begin position="1"/>
        <end position="90"/>
    </location>
</feature>
<evidence type="ECO:0000313" key="10">
    <source>
        <dbReference type="Proteomes" id="UP000064844"/>
    </source>
</evidence>
<keyword evidence="5" id="KW-0233">DNA recombination</keyword>
<dbReference type="GO" id="GO:0006310">
    <property type="term" value="P:DNA recombination"/>
    <property type="evidence" value="ECO:0007669"/>
    <property type="project" value="UniProtKB-KW"/>
</dbReference>
<dbReference type="EMBL" id="CP011307">
    <property type="protein sequence ID" value="ALP94260.1"/>
    <property type="molecule type" value="Genomic_DNA"/>
</dbReference>
<evidence type="ECO:0000256" key="5">
    <source>
        <dbReference type="ARBA" id="ARBA00023172"/>
    </source>
</evidence>
<reference evidence="9 10" key="1">
    <citation type="journal article" date="2015" name="Nat. Commun.">
        <title>Production of butyrate from lysine and the Amadori product fructoselysine by a human gut commensal.</title>
        <authorList>
            <person name="Bui T.P."/>
            <person name="Ritari J."/>
            <person name="Boeren S."/>
            <person name="de Waard P."/>
            <person name="Plugge C.M."/>
            <person name="de Vos W.M."/>
        </authorList>
    </citation>
    <scope>NUCLEOTIDE SEQUENCE [LARGE SCALE GENOMIC DNA]</scope>
    <source>
        <strain evidence="9 10">AF211</strain>
    </source>
</reference>
<evidence type="ECO:0000259" key="7">
    <source>
        <dbReference type="PROSITE" id="PS51898"/>
    </source>
</evidence>
<dbReference type="SUPFAM" id="SSF56349">
    <property type="entry name" value="DNA breaking-rejoining enzymes"/>
    <property type="match status" value="1"/>
</dbReference>
<dbReference type="InterPro" id="IPR010998">
    <property type="entry name" value="Integrase_recombinase_N"/>
</dbReference>
<dbReference type="STRING" id="1297617.IB211_01869c"/>
<dbReference type="Proteomes" id="UP000064844">
    <property type="component" value="Chromosome"/>
</dbReference>
<comment type="similarity">
    <text evidence="2">Belongs to the 'phage' integrase family.</text>
</comment>
<dbReference type="Pfam" id="PF02899">
    <property type="entry name" value="Phage_int_SAM_1"/>
    <property type="match status" value="1"/>
</dbReference>
<evidence type="ECO:0000256" key="1">
    <source>
        <dbReference type="ARBA" id="ARBA00003283"/>
    </source>
</evidence>
<dbReference type="Gene3D" id="1.10.443.10">
    <property type="entry name" value="Intergrase catalytic core"/>
    <property type="match status" value="1"/>
</dbReference>
<dbReference type="Gene3D" id="1.10.150.130">
    <property type="match status" value="1"/>
</dbReference>
<dbReference type="KEGG" id="ibu:IB211_01869c"/>
<dbReference type="RefSeq" id="WP_058117836.1">
    <property type="nucleotide sequence ID" value="NZ_CP011307.1"/>
</dbReference>
<dbReference type="PANTHER" id="PTHR30349:SF64">
    <property type="entry name" value="PROPHAGE INTEGRASE INTD-RELATED"/>
    <property type="match status" value="1"/>
</dbReference>
<keyword evidence="3" id="KW-0229">DNA integration</keyword>
<dbReference type="InterPro" id="IPR002104">
    <property type="entry name" value="Integrase_catalytic"/>
</dbReference>
<dbReference type="PANTHER" id="PTHR30349">
    <property type="entry name" value="PHAGE INTEGRASE-RELATED"/>
    <property type="match status" value="1"/>
</dbReference>
<organism evidence="9 10">
    <name type="scientific">Intestinimonas butyriciproducens</name>
    <dbReference type="NCBI Taxonomy" id="1297617"/>
    <lineage>
        <taxon>Bacteria</taxon>
        <taxon>Bacillati</taxon>
        <taxon>Bacillota</taxon>
        <taxon>Clostridia</taxon>
        <taxon>Eubacteriales</taxon>
        <taxon>Intestinimonas</taxon>
    </lineage>
</organism>
<dbReference type="InterPro" id="IPR013762">
    <property type="entry name" value="Integrase-like_cat_sf"/>
</dbReference>
<dbReference type="Pfam" id="PF00589">
    <property type="entry name" value="Phage_integrase"/>
    <property type="match status" value="1"/>
</dbReference>
<dbReference type="AlphaFoldDB" id="A0A0S2W4G5"/>
<sequence length="297" mass="34505">MSNQYNNLLAQLDKLYRHNRQGSFRTRQRYYEAMQRFCRFLAEEYRLERLANIAPKHIFAYVDFLQGKGRAASTIKTDLSAIRFFHDLIPTPRYELPDNDALMLQRRSFGNVDRTWSHPEFNRMLACALDAGREDYITILYLGRYAALRIHECFRIDTATAAKAVKENALTIKGKGGLMRTVPLNDILLNRLRFHLERTQRGHKLFVPDGAQTHEAIKELQAFIYQSRERVQDPDSCRLMTFHGLRHTRAAEWYQQFIQEGRTPYEARRAVAKLLGHGRDDVTRVYLASLKGGGGHG</sequence>
<evidence type="ECO:0000313" key="9">
    <source>
        <dbReference type="EMBL" id="ALP94260.1"/>
    </source>
</evidence>
<name>A0A0S2W4G5_9FIRM</name>
<dbReference type="InterPro" id="IPR011010">
    <property type="entry name" value="DNA_brk_join_enz"/>
</dbReference>
<dbReference type="GO" id="GO:0015074">
    <property type="term" value="P:DNA integration"/>
    <property type="evidence" value="ECO:0007669"/>
    <property type="project" value="UniProtKB-KW"/>
</dbReference>
<dbReference type="GO" id="GO:0003677">
    <property type="term" value="F:DNA binding"/>
    <property type="evidence" value="ECO:0007669"/>
    <property type="project" value="UniProtKB-UniRule"/>
</dbReference>
<dbReference type="PROSITE" id="PS51898">
    <property type="entry name" value="TYR_RECOMBINASE"/>
    <property type="match status" value="1"/>
</dbReference>
<proteinExistence type="inferred from homology"/>